<sequence>MPYCKVRQADIYYEDIGEGKPIVMLHGYTPDHRLMSGCMEPIVAERDGWRRIYIDLPGMGMTKNYHEISSSDEMLGAVSDFVEAILPGESYIVAGESYGGYIARGLIHQQKERILGAAFICPVILPLNEDRTVEEHKIMKIDEAFIKRLSKE</sequence>
<protein>
    <submittedName>
        <fullName evidence="2">Serine aminopeptidase, S33</fullName>
    </submittedName>
</protein>
<name>A0A1G6PBL7_9BACI</name>
<dbReference type="EMBL" id="FMYM01000016">
    <property type="protein sequence ID" value="SDC77660.1"/>
    <property type="molecule type" value="Genomic_DNA"/>
</dbReference>
<dbReference type="SUPFAM" id="SSF53474">
    <property type="entry name" value="alpha/beta-Hydrolases"/>
    <property type="match status" value="1"/>
</dbReference>
<feature type="non-terminal residue" evidence="2">
    <location>
        <position position="152"/>
    </location>
</feature>
<dbReference type="InterPro" id="IPR029058">
    <property type="entry name" value="AB_hydrolase_fold"/>
</dbReference>
<dbReference type="RefSeq" id="WP_141769905.1">
    <property type="nucleotide sequence ID" value="NZ_FMYM01000016.1"/>
</dbReference>
<dbReference type="InterPro" id="IPR000073">
    <property type="entry name" value="AB_hydrolase_1"/>
</dbReference>
<keyword evidence="2" id="KW-0645">Protease</keyword>
<evidence type="ECO:0000313" key="2">
    <source>
        <dbReference type="EMBL" id="SDC77660.1"/>
    </source>
</evidence>
<dbReference type="AlphaFoldDB" id="A0A1G6PBL7"/>
<dbReference type="STRING" id="1464122.SAMN05421737_11631"/>
<dbReference type="Gene3D" id="3.40.50.1820">
    <property type="entry name" value="alpha/beta hydrolase"/>
    <property type="match status" value="1"/>
</dbReference>
<dbReference type="OrthoDB" id="6191536at2"/>
<keyword evidence="2" id="KW-0031">Aminopeptidase</keyword>
<dbReference type="Pfam" id="PF00561">
    <property type="entry name" value="Abhydrolase_1"/>
    <property type="match status" value="1"/>
</dbReference>
<accession>A0A1G6PBL7</accession>
<gene>
    <name evidence="2" type="ORF">SAMN05421737_11631</name>
</gene>
<dbReference type="GO" id="GO:0004177">
    <property type="term" value="F:aminopeptidase activity"/>
    <property type="evidence" value="ECO:0007669"/>
    <property type="project" value="UniProtKB-KW"/>
</dbReference>
<evidence type="ECO:0000313" key="3">
    <source>
        <dbReference type="Proteomes" id="UP000242662"/>
    </source>
</evidence>
<keyword evidence="3" id="KW-1185">Reference proteome</keyword>
<organism evidence="2 3">
    <name type="scientific">Shouchella lonarensis</name>
    <dbReference type="NCBI Taxonomy" id="1464122"/>
    <lineage>
        <taxon>Bacteria</taxon>
        <taxon>Bacillati</taxon>
        <taxon>Bacillota</taxon>
        <taxon>Bacilli</taxon>
        <taxon>Bacillales</taxon>
        <taxon>Bacillaceae</taxon>
        <taxon>Shouchella</taxon>
    </lineage>
</organism>
<keyword evidence="2" id="KW-0378">Hydrolase</keyword>
<evidence type="ECO:0000259" key="1">
    <source>
        <dbReference type="Pfam" id="PF00561"/>
    </source>
</evidence>
<proteinExistence type="predicted"/>
<feature type="domain" description="AB hydrolase-1" evidence="1">
    <location>
        <begin position="20"/>
        <end position="125"/>
    </location>
</feature>
<dbReference type="Proteomes" id="UP000242662">
    <property type="component" value="Unassembled WGS sequence"/>
</dbReference>
<reference evidence="3" key="1">
    <citation type="submission" date="2016-09" db="EMBL/GenBank/DDBJ databases">
        <authorList>
            <person name="Varghese N."/>
            <person name="Submissions S."/>
        </authorList>
    </citation>
    <scope>NUCLEOTIDE SEQUENCE [LARGE SCALE GENOMIC DNA]</scope>
    <source>
        <strain evidence="3">25nlg</strain>
    </source>
</reference>